<protein>
    <submittedName>
        <fullName evidence="1">Aluminum resistance protein</fullName>
    </submittedName>
</protein>
<dbReference type="AlphaFoldDB" id="A0A6I6DIU4"/>
<dbReference type="Gene3D" id="3.90.1150.60">
    <property type="entry name" value="Methioning gamme-lyase, C-terminal domain"/>
    <property type="match status" value="1"/>
</dbReference>
<gene>
    <name evidence="1" type="ORF">SYNTR_0828</name>
</gene>
<dbReference type="InterPro" id="IPR009651">
    <property type="entry name" value="Met_g_lyase_put"/>
</dbReference>
<dbReference type="EMBL" id="CP046457">
    <property type="protein sequence ID" value="QGT99421.1"/>
    <property type="molecule type" value="Genomic_DNA"/>
</dbReference>
<dbReference type="PANTHER" id="PTHR46658">
    <property type="entry name" value="CYS OR MET METABOLISM PYRIDOXAL-PHOSPHATE-DEPENDENT ENZYME"/>
    <property type="match status" value="1"/>
</dbReference>
<reference evidence="2" key="1">
    <citation type="journal article" date="2019" name="Microbiology">
        <title>Complete Genome Sequence of an Uncultured Bacterium of the Candidate Phylum Bipolaricaulota.</title>
        <authorList>
            <person name="Kadnikov V.V."/>
            <person name="Mardanov A.V."/>
            <person name="Beletsky A.V."/>
            <person name="Frank Y.A."/>
            <person name="Karnachuk O.V."/>
            <person name="Ravin N.V."/>
        </authorList>
    </citation>
    <scope>NUCLEOTIDE SEQUENCE [LARGE SCALE GENOMIC DNA]</scope>
</reference>
<dbReference type="RefSeq" id="WP_156203322.1">
    <property type="nucleotide sequence ID" value="NZ_CP046457.1"/>
</dbReference>
<keyword evidence="2" id="KW-1185">Reference proteome</keyword>
<dbReference type="OrthoDB" id="9764766at2"/>
<dbReference type="InterPro" id="IPR015424">
    <property type="entry name" value="PyrdxlP-dep_Trfase"/>
</dbReference>
<proteinExistence type="predicted"/>
<dbReference type="Pfam" id="PF06838">
    <property type="entry name" value="Met_gamma_lyase"/>
    <property type="match status" value="1"/>
</dbReference>
<name>A0A6I6DIU4_9FIRM</name>
<dbReference type="SUPFAM" id="SSF53383">
    <property type="entry name" value="PLP-dependent transferases"/>
    <property type="match status" value="1"/>
</dbReference>
<dbReference type="Gene3D" id="3.40.640.10">
    <property type="entry name" value="Type I PLP-dependent aspartate aminotransferase-like (Major domain)"/>
    <property type="match status" value="1"/>
</dbReference>
<dbReference type="KEGG" id="salq:SYNTR_0828"/>
<dbReference type="PANTHER" id="PTHR46658:SF1">
    <property type="entry name" value="CYS OR MET METABOLISM PYRIDOXAL-PHOSPHATE-DEPENDENT ENZYME"/>
    <property type="match status" value="1"/>
</dbReference>
<evidence type="ECO:0000313" key="1">
    <source>
        <dbReference type="EMBL" id="QGT99421.1"/>
    </source>
</evidence>
<evidence type="ECO:0000313" key="2">
    <source>
        <dbReference type="Proteomes" id="UP000426444"/>
    </source>
</evidence>
<organism evidence="1 2">
    <name type="scientific">Candidatus Syntrophocurvum alkaliphilum</name>
    <dbReference type="NCBI Taxonomy" id="2293317"/>
    <lineage>
        <taxon>Bacteria</taxon>
        <taxon>Bacillati</taxon>
        <taxon>Bacillota</taxon>
        <taxon>Clostridia</taxon>
        <taxon>Eubacteriales</taxon>
        <taxon>Syntrophomonadaceae</taxon>
        <taxon>Candidatus Syntrophocurvum</taxon>
    </lineage>
</organism>
<dbReference type="Proteomes" id="UP000426444">
    <property type="component" value="Chromosome"/>
</dbReference>
<dbReference type="InterPro" id="IPR015421">
    <property type="entry name" value="PyrdxlP-dep_Trfase_major"/>
</dbReference>
<accession>A0A6I6DIU4</accession>
<sequence length="407" mass="44768">MNSLELIRNAENNLYYEFKKIEETAYINQEKILNTFLKYSVRDYHFNTSTGYGYGDLGRDTLESIYADIFNTEDAIVRSQIVSGTHAISACLFGLLKHGDELISIIGSPYDTLGEVIGNKQNHPGTLIDKGIKYKEVALDNNLNPDIKAIVNSISANSKVILIQKSRGYSLRPSLTNIQIKNIINTIKTINSDAIIMVDNCYGEFVETIEPSEVGADIIAGSLIKNPGGGIVPSGGYIAGKKELVDLVSYQLTAPGLGKDLGASLINTRHLYHGLFLAPHTVSQALKGACLLSFILEEYGYSVSPRWNEVRADIVQAITFNNEEEVLAFCQIIQNSSPVDSGVKLEYAEIPGYKDKVVMAAGTFIQGSSIEISCDAPLRKPYTAYLQGGLTYEHCRFVMKNIIDKLL</sequence>